<protein>
    <submittedName>
        <fullName evidence="1">Uncharacterized protein</fullName>
    </submittedName>
</protein>
<dbReference type="Proteomes" id="UP000198984">
    <property type="component" value="Unassembled WGS sequence"/>
</dbReference>
<gene>
    <name evidence="1" type="ORF">SAMN04488505_10519</name>
</gene>
<sequence>MRSIMNTIENNYDMNNYGLRSVKYNVLRFMVVF</sequence>
<dbReference type="EMBL" id="FOBB01000005">
    <property type="protein sequence ID" value="SEM55282.1"/>
    <property type="molecule type" value="Genomic_DNA"/>
</dbReference>
<keyword evidence="2" id="KW-1185">Reference proteome</keyword>
<proteinExistence type="predicted"/>
<reference evidence="1 2" key="1">
    <citation type="submission" date="2016-10" db="EMBL/GenBank/DDBJ databases">
        <authorList>
            <person name="de Groot N.N."/>
        </authorList>
    </citation>
    <scope>NUCLEOTIDE SEQUENCE [LARGE SCALE GENOMIC DNA]</scope>
    <source>
        <strain evidence="1 2">DSM 21039</strain>
    </source>
</reference>
<evidence type="ECO:0000313" key="2">
    <source>
        <dbReference type="Proteomes" id="UP000198984"/>
    </source>
</evidence>
<organism evidence="1 2">
    <name type="scientific">Chitinophaga rupis</name>
    <dbReference type="NCBI Taxonomy" id="573321"/>
    <lineage>
        <taxon>Bacteria</taxon>
        <taxon>Pseudomonadati</taxon>
        <taxon>Bacteroidota</taxon>
        <taxon>Chitinophagia</taxon>
        <taxon>Chitinophagales</taxon>
        <taxon>Chitinophagaceae</taxon>
        <taxon>Chitinophaga</taxon>
    </lineage>
</organism>
<evidence type="ECO:0000313" key="1">
    <source>
        <dbReference type="EMBL" id="SEM55282.1"/>
    </source>
</evidence>
<accession>A0A1H7Z9K6</accession>
<name>A0A1H7Z9K6_9BACT</name>
<dbReference type="AlphaFoldDB" id="A0A1H7Z9K6"/>